<feature type="domain" description="Methyltransferase" evidence="4">
    <location>
        <begin position="49"/>
        <end position="86"/>
    </location>
</feature>
<sequence length="94" mass="10481">MISSRCQQYDRPDQARAYSQFRPDPPKELVEVVIGYLEQEVPDPFGLAVDVGCGTGQSTLALASYFRSVLGCDVSKFQIMEAALCRKATNVQYR</sequence>
<dbReference type="PANTHER" id="PTHR44942">
    <property type="entry name" value="METHYLTRANSF_11 DOMAIN-CONTAINING PROTEIN"/>
    <property type="match status" value="1"/>
</dbReference>
<dbReference type="EMBL" id="BMAW01103793">
    <property type="protein sequence ID" value="GFT10962.1"/>
    <property type="molecule type" value="Genomic_DNA"/>
</dbReference>
<evidence type="ECO:0000256" key="3">
    <source>
        <dbReference type="SAM" id="MobiDB-lite"/>
    </source>
</evidence>
<dbReference type="Gene3D" id="3.40.50.150">
    <property type="entry name" value="Vaccinia Virus protein VP39"/>
    <property type="match status" value="1"/>
</dbReference>
<dbReference type="SUPFAM" id="SSF53335">
    <property type="entry name" value="S-adenosyl-L-methionine-dependent methyltransferases"/>
    <property type="match status" value="1"/>
</dbReference>
<dbReference type="InterPro" id="IPR041698">
    <property type="entry name" value="Methyltransf_25"/>
</dbReference>
<name>A0A8X6THP8_NEPPI</name>
<feature type="region of interest" description="Disordered" evidence="3">
    <location>
        <begin position="1"/>
        <end position="21"/>
    </location>
</feature>
<gene>
    <name evidence="5" type="primary">AVEN_154695_1</name>
    <name evidence="5" type="ORF">NPIL_666751</name>
</gene>
<evidence type="ECO:0000313" key="6">
    <source>
        <dbReference type="Proteomes" id="UP000887013"/>
    </source>
</evidence>
<proteinExistence type="predicted"/>
<keyword evidence="2" id="KW-0808">Transferase</keyword>
<dbReference type="AlphaFoldDB" id="A0A8X6THP8"/>
<accession>A0A8X6THP8</accession>
<comment type="caution">
    <text evidence="5">The sequence shown here is derived from an EMBL/GenBank/DDBJ whole genome shotgun (WGS) entry which is preliminary data.</text>
</comment>
<dbReference type="OrthoDB" id="6432401at2759"/>
<dbReference type="GO" id="GO:0032259">
    <property type="term" value="P:methylation"/>
    <property type="evidence" value="ECO:0007669"/>
    <property type="project" value="UniProtKB-KW"/>
</dbReference>
<evidence type="ECO:0000256" key="1">
    <source>
        <dbReference type="ARBA" id="ARBA00022603"/>
    </source>
</evidence>
<dbReference type="InterPro" id="IPR029063">
    <property type="entry name" value="SAM-dependent_MTases_sf"/>
</dbReference>
<keyword evidence="6" id="KW-1185">Reference proteome</keyword>
<dbReference type="PANTHER" id="PTHR44942:SF4">
    <property type="entry name" value="METHYLTRANSFERASE TYPE 11 DOMAIN-CONTAINING PROTEIN"/>
    <property type="match status" value="1"/>
</dbReference>
<protein>
    <submittedName>
        <fullName evidence="5">Methyltransf_25 domain-containing protein</fullName>
    </submittedName>
</protein>
<dbReference type="CDD" id="cd02440">
    <property type="entry name" value="AdoMet_MTases"/>
    <property type="match status" value="1"/>
</dbReference>
<dbReference type="Proteomes" id="UP000887013">
    <property type="component" value="Unassembled WGS sequence"/>
</dbReference>
<keyword evidence="1" id="KW-0489">Methyltransferase</keyword>
<dbReference type="Pfam" id="PF13649">
    <property type="entry name" value="Methyltransf_25"/>
    <property type="match status" value="1"/>
</dbReference>
<evidence type="ECO:0000256" key="2">
    <source>
        <dbReference type="ARBA" id="ARBA00022679"/>
    </source>
</evidence>
<dbReference type="InterPro" id="IPR051052">
    <property type="entry name" value="Diverse_substrate_MTase"/>
</dbReference>
<organism evidence="5 6">
    <name type="scientific">Nephila pilipes</name>
    <name type="common">Giant wood spider</name>
    <name type="synonym">Nephila maculata</name>
    <dbReference type="NCBI Taxonomy" id="299642"/>
    <lineage>
        <taxon>Eukaryota</taxon>
        <taxon>Metazoa</taxon>
        <taxon>Ecdysozoa</taxon>
        <taxon>Arthropoda</taxon>
        <taxon>Chelicerata</taxon>
        <taxon>Arachnida</taxon>
        <taxon>Araneae</taxon>
        <taxon>Araneomorphae</taxon>
        <taxon>Entelegynae</taxon>
        <taxon>Araneoidea</taxon>
        <taxon>Nephilidae</taxon>
        <taxon>Nephila</taxon>
    </lineage>
</organism>
<reference evidence="5" key="1">
    <citation type="submission" date="2020-08" db="EMBL/GenBank/DDBJ databases">
        <title>Multicomponent nature underlies the extraordinary mechanical properties of spider dragline silk.</title>
        <authorList>
            <person name="Kono N."/>
            <person name="Nakamura H."/>
            <person name="Mori M."/>
            <person name="Yoshida Y."/>
            <person name="Ohtoshi R."/>
            <person name="Malay A.D."/>
            <person name="Moran D.A.P."/>
            <person name="Tomita M."/>
            <person name="Numata K."/>
            <person name="Arakawa K."/>
        </authorList>
    </citation>
    <scope>NUCLEOTIDE SEQUENCE</scope>
</reference>
<evidence type="ECO:0000313" key="5">
    <source>
        <dbReference type="EMBL" id="GFT10962.1"/>
    </source>
</evidence>
<evidence type="ECO:0000259" key="4">
    <source>
        <dbReference type="Pfam" id="PF13649"/>
    </source>
</evidence>
<dbReference type="GO" id="GO:0008168">
    <property type="term" value="F:methyltransferase activity"/>
    <property type="evidence" value="ECO:0007669"/>
    <property type="project" value="UniProtKB-KW"/>
</dbReference>